<gene>
    <name evidence="1" type="ORF">FM114_06315</name>
</gene>
<dbReference type="AlphaFoldDB" id="A0A1R4J9V3"/>
<organism evidence="1 2">
    <name type="scientific">Luteococcus japonicus LSP_Lj1</name>
    <dbReference type="NCBI Taxonomy" id="1255658"/>
    <lineage>
        <taxon>Bacteria</taxon>
        <taxon>Bacillati</taxon>
        <taxon>Actinomycetota</taxon>
        <taxon>Actinomycetes</taxon>
        <taxon>Propionibacteriales</taxon>
        <taxon>Propionibacteriaceae</taxon>
        <taxon>Luteococcus</taxon>
    </lineage>
</organism>
<dbReference type="STRING" id="1255658.FM114_06315"/>
<keyword evidence="2" id="KW-1185">Reference proteome</keyword>
<evidence type="ECO:0000313" key="2">
    <source>
        <dbReference type="Proteomes" id="UP000188342"/>
    </source>
</evidence>
<evidence type="ECO:0000313" key="1">
    <source>
        <dbReference type="EMBL" id="SJN28714.1"/>
    </source>
</evidence>
<accession>A0A1R4J9V3</accession>
<name>A0A1R4J9V3_9ACTN</name>
<protein>
    <submittedName>
        <fullName evidence="1">Uncharacterized protein</fullName>
    </submittedName>
</protein>
<reference evidence="1 2" key="1">
    <citation type="submission" date="2017-02" db="EMBL/GenBank/DDBJ databases">
        <authorList>
            <person name="Peterson S.W."/>
        </authorList>
    </citation>
    <scope>NUCLEOTIDE SEQUENCE [LARGE SCALE GENOMIC DNA]</scope>
    <source>
        <strain evidence="1 2">LSP_Lj1</strain>
    </source>
</reference>
<proteinExistence type="predicted"/>
<dbReference type="EMBL" id="FUKQ01000024">
    <property type="protein sequence ID" value="SJN28714.1"/>
    <property type="molecule type" value="Genomic_DNA"/>
</dbReference>
<dbReference type="Proteomes" id="UP000188342">
    <property type="component" value="Unassembled WGS sequence"/>
</dbReference>
<sequence>MLVPLCCGDVAGLPTASVTESWSRTVQGEGFSCQGEHSSVLLAACGAGGSQKNGGRRRIFGKLSW</sequence>